<gene>
    <name evidence="16" type="ORF">F7725_025377</name>
</gene>
<sequence>MSTVPSREKHKTSLPSSFRHIQNFRMIVDCTDIKIAIPKQMDIQKETYSAYRGMHSFKLLLGVAPNAVITYCSKLYPGSTSDKEIIRDSGVLQHFKPGDLILADKGFLIQNILPEGVTVNIPPFLCTSTTYPSVGWWENGHLRLRYHPWSRYGSFLKPLDDSQHLRVVTLEERPFVIVEPADPGTSSCIRDSVPCRMPVNTSLVVDGAGPMKHCCKGFCIDVLKRLAKIVGFTYDLYLVTNGRHGKNIDGEWNGMVGEVVSTAGHGHRSLTINEERSEVVEFSVPFVETGISVMFLGAMAPYCEWTTFQRDERAYRGPGHKTAPGAEKWGRLVTILTSAFFINGISPRRNETRVRTDSSF</sequence>
<feature type="domain" description="Ionotropic glutamate receptor L-glutamate and glycine-binding" evidence="15">
    <location>
        <begin position="198"/>
        <end position="261"/>
    </location>
</feature>
<keyword evidence="8" id="KW-0406">Ion transport</keyword>
<dbReference type="OrthoDB" id="5984008at2759"/>
<comment type="subcellular location">
    <subcellularLocation>
        <location evidence="2">Membrane</location>
        <topology evidence="2">Multi-pass membrane protein</topology>
    </subcellularLocation>
</comment>
<evidence type="ECO:0000313" key="17">
    <source>
        <dbReference type="Proteomes" id="UP000518266"/>
    </source>
</evidence>
<dbReference type="Proteomes" id="UP000518266">
    <property type="component" value="Unassembled WGS sequence"/>
</dbReference>
<reference evidence="16 17" key="1">
    <citation type="submission" date="2020-03" db="EMBL/GenBank/DDBJ databases">
        <title>Dissostichus mawsoni Genome sequencing and assembly.</title>
        <authorList>
            <person name="Park H."/>
        </authorList>
    </citation>
    <scope>NUCLEOTIDE SEQUENCE [LARGE SCALE GENOMIC DNA]</scope>
    <source>
        <strain evidence="16">DM0001</strain>
        <tissue evidence="16">Muscle</tissue>
    </source>
</reference>
<dbReference type="InterPro" id="IPR027806">
    <property type="entry name" value="HARBI1_dom"/>
</dbReference>
<dbReference type="SMART" id="SM00918">
    <property type="entry name" value="Lig_chan-Glu_bd"/>
    <property type="match status" value="1"/>
</dbReference>
<evidence type="ECO:0000256" key="13">
    <source>
        <dbReference type="ARBA" id="ARBA00023303"/>
    </source>
</evidence>
<keyword evidence="7" id="KW-1133">Transmembrane helix</keyword>
<dbReference type="InterPro" id="IPR001320">
    <property type="entry name" value="Iontro_rcpt_C"/>
</dbReference>
<accession>A0A7J5XBF0</accession>
<evidence type="ECO:0000256" key="9">
    <source>
        <dbReference type="ARBA" id="ARBA00023136"/>
    </source>
</evidence>
<evidence type="ECO:0000256" key="12">
    <source>
        <dbReference type="ARBA" id="ARBA00023286"/>
    </source>
</evidence>
<dbReference type="FunFam" id="3.40.190.10:FF:000026">
    <property type="entry name" value="Glutamate ionotropic receptor NMDA type subunit 2A"/>
    <property type="match status" value="1"/>
</dbReference>
<evidence type="ECO:0000259" key="14">
    <source>
        <dbReference type="SMART" id="SM00079"/>
    </source>
</evidence>
<dbReference type="PANTHER" id="PTHR23080:SF133">
    <property type="entry name" value="SI:CH211-262I1.5-RELATED"/>
    <property type="match status" value="1"/>
</dbReference>
<dbReference type="PANTHER" id="PTHR23080">
    <property type="entry name" value="THAP DOMAIN PROTEIN"/>
    <property type="match status" value="1"/>
</dbReference>
<dbReference type="GO" id="GO:0016020">
    <property type="term" value="C:membrane"/>
    <property type="evidence" value="ECO:0007669"/>
    <property type="project" value="UniProtKB-SubCell"/>
</dbReference>
<dbReference type="EMBL" id="JAAKFY010000026">
    <property type="protein sequence ID" value="KAF3834173.1"/>
    <property type="molecule type" value="Genomic_DNA"/>
</dbReference>
<dbReference type="SMART" id="SM00079">
    <property type="entry name" value="PBPe"/>
    <property type="match status" value="1"/>
</dbReference>
<evidence type="ECO:0000256" key="11">
    <source>
        <dbReference type="ARBA" id="ARBA00023180"/>
    </source>
</evidence>
<keyword evidence="9" id="KW-0472">Membrane</keyword>
<keyword evidence="11" id="KW-0325">Glycoprotein</keyword>
<dbReference type="Pfam" id="PF13359">
    <property type="entry name" value="DDE_Tnp_4"/>
    <property type="match status" value="1"/>
</dbReference>
<comment type="caution">
    <text evidence="16">The sequence shown here is derived from an EMBL/GenBank/DDBJ whole genome shotgun (WGS) entry which is preliminary data.</text>
</comment>
<keyword evidence="6" id="KW-0479">Metal-binding</keyword>
<evidence type="ECO:0000256" key="5">
    <source>
        <dbReference type="ARBA" id="ARBA00022692"/>
    </source>
</evidence>
<dbReference type="InterPro" id="IPR019594">
    <property type="entry name" value="Glu/Gly-bd"/>
</dbReference>
<organism evidence="16 17">
    <name type="scientific">Dissostichus mawsoni</name>
    <name type="common">Antarctic cod</name>
    <dbReference type="NCBI Taxonomy" id="36200"/>
    <lineage>
        <taxon>Eukaryota</taxon>
        <taxon>Metazoa</taxon>
        <taxon>Chordata</taxon>
        <taxon>Craniata</taxon>
        <taxon>Vertebrata</taxon>
        <taxon>Euteleostomi</taxon>
        <taxon>Actinopterygii</taxon>
        <taxon>Neopterygii</taxon>
        <taxon>Teleostei</taxon>
        <taxon>Neoteleostei</taxon>
        <taxon>Acanthomorphata</taxon>
        <taxon>Eupercaria</taxon>
        <taxon>Perciformes</taxon>
        <taxon>Notothenioidei</taxon>
        <taxon>Nototheniidae</taxon>
        <taxon>Dissostichus</taxon>
    </lineage>
</organism>
<evidence type="ECO:0000256" key="1">
    <source>
        <dbReference type="ARBA" id="ARBA00001968"/>
    </source>
</evidence>
<evidence type="ECO:0000256" key="4">
    <source>
        <dbReference type="ARBA" id="ARBA00022553"/>
    </source>
</evidence>
<keyword evidence="10" id="KW-0675">Receptor</keyword>
<keyword evidence="12" id="KW-1071">Ligand-gated ion channel</keyword>
<protein>
    <submittedName>
        <fullName evidence="16">Uncharacterized protein</fullName>
    </submittedName>
</protein>
<evidence type="ECO:0000256" key="2">
    <source>
        <dbReference type="ARBA" id="ARBA00004141"/>
    </source>
</evidence>
<evidence type="ECO:0000256" key="6">
    <source>
        <dbReference type="ARBA" id="ARBA00022723"/>
    </source>
</evidence>
<keyword evidence="4" id="KW-0597">Phosphoprotein</keyword>
<evidence type="ECO:0000313" key="16">
    <source>
        <dbReference type="EMBL" id="KAF3834173.1"/>
    </source>
</evidence>
<keyword evidence="17" id="KW-1185">Reference proteome</keyword>
<dbReference type="GO" id="GO:0046872">
    <property type="term" value="F:metal ion binding"/>
    <property type="evidence" value="ECO:0007669"/>
    <property type="project" value="UniProtKB-KW"/>
</dbReference>
<evidence type="ECO:0000256" key="8">
    <source>
        <dbReference type="ARBA" id="ARBA00023065"/>
    </source>
</evidence>
<dbReference type="GO" id="GO:0015276">
    <property type="term" value="F:ligand-gated monoatomic ion channel activity"/>
    <property type="evidence" value="ECO:0007669"/>
    <property type="project" value="InterPro"/>
</dbReference>
<keyword evidence="5" id="KW-0812">Transmembrane</keyword>
<keyword evidence="3" id="KW-0813">Transport</keyword>
<dbReference type="Pfam" id="PF10613">
    <property type="entry name" value="Lig_chan-Glu_bd"/>
    <property type="match status" value="1"/>
</dbReference>
<comment type="cofactor">
    <cofactor evidence="1">
        <name>a divalent metal cation</name>
        <dbReference type="ChEBI" id="CHEBI:60240"/>
    </cofactor>
</comment>
<evidence type="ECO:0000256" key="3">
    <source>
        <dbReference type="ARBA" id="ARBA00022448"/>
    </source>
</evidence>
<evidence type="ECO:0000256" key="10">
    <source>
        <dbReference type="ARBA" id="ARBA00023170"/>
    </source>
</evidence>
<dbReference type="SUPFAM" id="SSF53850">
    <property type="entry name" value="Periplasmic binding protein-like II"/>
    <property type="match status" value="1"/>
</dbReference>
<evidence type="ECO:0000259" key="15">
    <source>
        <dbReference type="SMART" id="SM00918"/>
    </source>
</evidence>
<name>A0A7J5XBF0_DISMA</name>
<feature type="domain" description="Ionotropic glutamate receptor C-terminal" evidence="14">
    <location>
        <begin position="190"/>
        <end position="359"/>
    </location>
</feature>
<dbReference type="Gene3D" id="3.40.190.10">
    <property type="entry name" value="Periplasmic binding protein-like II"/>
    <property type="match status" value="1"/>
</dbReference>
<proteinExistence type="predicted"/>
<evidence type="ECO:0000256" key="7">
    <source>
        <dbReference type="ARBA" id="ARBA00022989"/>
    </source>
</evidence>
<keyword evidence="13" id="KW-0407">Ion channel</keyword>
<dbReference type="AlphaFoldDB" id="A0A7J5XBF0"/>